<protein>
    <recommendedName>
        <fullName evidence="1">UBC core domain-containing protein</fullName>
    </recommendedName>
</protein>
<dbReference type="EMBL" id="BQXS01012428">
    <property type="protein sequence ID" value="GKT22838.1"/>
    <property type="molecule type" value="Genomic_DNA"/>
</dbReference>
<dbReference type="PANTHER" id="PTHR24067">
    <property type="entry name" value="UBIQUITIN-CONJUGATING ENZYME E2"/>
    <property type="match status" value="1"/>
</dbReference>
<evidence type="ECO:0000259" key="1">
    <source>
        <dbReference type="PROSITE" id="PS50127"/>
    </source>
</evidence>
<dbReference type="PROSITE" id="PS50127">
    <property type="entry name" value="UBC_2"/>
    <property type="match status" value="1"/>
</dbReference>
<dbReference type="CDD" id="cd23794">
    <property type="entry name" value="UBCc_UBE2F_UBE2M"/>
    <property type="match status" value="1"/>
</dbReference>
<dbReference type="Pfam" id="PF00179">
    <property type="entry name" value="UQ_con"/>
    <property type="match status" value="2"/>
</dbReference>
<dbReference type="SMART" id="SM00212">
    <property type="entry name" value="UBCc"/>
    <property type="match status" value="1"/>
</dbReference>
<dbReference type="Proteomes" id="UP001057375">
    <property type="component" value="Unassembled WGS sequence"/>
</dbReference>
<dbReference type="InterPro" id="IPR050113">
    <property type="entry name" value="Ub_conjugating_enzyme"/>
</dbReference>
<comment type="caution">
    <text evidence="2">The sequence shown here is derived from an EMBL/GenBank/DDBJ whole genome shotgun (WGS) entry which is preliminary data.</text>
</comment>
<accession>A0ABQ5JYR9</accession>
<proteinExistence type="predicted"/>
<reference evidence="2" key="1">
    <citation type="submission" date="2022-03" db="EMBL/GenBank/DDBJ databases">
        <title>Draft genome sequence of Aduncisulcus paluster, a free-living microaerophilic Fornicata.</title>
        <authorList>
            <person name="Yuyama I."/>
            <person name="Kume K."/>
            <person name="Tamura T."/>
            <person name="Inagaki Y."/>
            <person name="Hashimoto T."/>
        </authorList>
    </citation>
    <scope>NUCLEOTIDE SEQUENCE</scope>
    <source>
        <strain evidence="2">NY0171</strain>
    </source>
</reference>
<evidence type="ECO:0000313" key="2">
    <source>
        <dbReference type="EMBL" id="GKT22838.1"/>
    </source>
</evidence>
<dbReference type="InterPro" id="IPR000608">
    <property type="entry name" value="UBC"/>
</dbReference>
<dbReference type="Gene3D" id="3.10.110.10">
    <property type="entry name" value="Ubiquitin Conjugating Enzyme"/>
    <property type="match status" value="2"/>
</dbReference>
<feature type="domain" description="UBC core" evidence="1">
    <location>
        <begin position="1"/>
        <end position="204"/>
    </location>
</feature>
<dbReference type="InterPro" id="IPR016135">
    <property type="entry name" value="UBQ-conjugating_enzyme/RWD"/>
</dbReference>
<keyword evidence="3" id="KW-1185">Reference proteome</keyword>
<dbReference type="SUPFAM" id="SSF54495">
    <property type="entry name" value="UBC-like"/>
    <property type="match status" value="2"/>
</dbReference>
<evidence type="ECO:0000313" key="3">
    <source>
        <dbReference type="Proteomes" id="UP001057375"/>
    </source>
</evidence>
<name>A0ABQ5JYR9_9EUKA</name>
<gene>
    <name evidence="2" type="ORF">ADUPG1_012243</name>
</gene>
<organism evidence="2 3">
    <name type="scientific">Aduncisulcus paluster</name>
    <dbReference type="NCBI Taxonomy" id="2918883"/>
    <lineage>
        <taxon>Eukaryota</taxon>
        <taxon>Metamonada</taxon>
        <taxon>Carpediemonas-like organisms</taxon>
        <taxon>Aduncisulcus</taxon>
    </lineage>
</organism>
<sequence length="204" mass="23465">MKRLREELKEATASNPYFRPSFPDLYDFTTFSFIISADDESIYGKRDFKFTVHFPDSYPRVAMKVRCVTPIFHPNISEQYYQDISKAKDGIGKDLKLFSVPREHLRCCHISAREGKDEKRGIDQSKMYHSGEKTLYLQKGGSVCLSILREDYSPKLTIDEMVQCLFILLLEPNPKDPLNSKASKVSKTIFSQMAHGDIPIDILI</sequence>